<organism evidence="1 2">
    <name type="scientific">Panagrellus redivivus</name>
    <name type="common">Microworm</name>
    <dbReference type="NCBI Taxonomy" id="6233"/>
    <lineage>
        <taxon>Eukaryota</taxon>
        <taxon>Metazoa</taxon>
        <taxon>Ecdysozoa</taxon>
        <taxon>Nematoda</taxon>
        <taxon>Chromadorea</taxon>
        <taxon>Rhabditida</taxon>
        <taxon>Tylenchina</taxon>
        <taxon>Panagrolaimomorpha</taxon>
        <taxon>Panagrolaimoidea</taxon>
        <taxon>Panagrolaimidae</taxon>
        <taxon>Panagrellus</taxon>
    </lineage>
</organism>
<dbReference type="AlphaFoldDB" id="A0A7E4WBG9"/>
<evidence type="ECO:0000313" key="2">
    <source>
        <dbReference type="WBParaSite" id="Pan_g8601.t1"/>
    </source>
</evidence>
<sequence>MTIIPQLAANTIDDFDGLIKIIESIKCEKHLQKFASDFPSLGDLIYEHGHIFTNVFKIVKNDCYALRKKPSESQASLKKLDNLDEIRTTVKKTLIMENCNIFTVESLINVGFEFENATRLIVSNCIFTPEDLHFLLNGGKFKSIYFENCFVNEEVHIFKYWQYFYNATDLILDIKNLIYGSQVDMIFGLYRRTNPCATIALHNLPKDAHLDTIFKYISTSPTCPRLVLLNFAEKKENIVLQNCAPLIELFKTNFHTPVDVKMTSKYISIRACNHGFDFVN</sequence>
<name>A0A7E4WBG9_PANRE</name>
<reference evidence="1" key="1">
    <citation type="journal article" date="2013" name="Genetics">
        <title>The draft genome and transcriptome of Panagrellus redivivus are shaped by the harsh demands of a free-living lifestyle.</title>
        <authorList>
            <person name="Srinivasan J."/>
            <person name="Dillman A.R."/>
            <person name="Macchietto M.G."/>
            <person name="Heikkinen L."/>
            <person name="Lakso M."/>
            <person name="Fracchia K.M."/>
            <person name="Antoshechkin I."/>
            <person name="Mortazavi A."/>
            <person name="Wong G."/>
            <person name="Sternberg P.W."/>
        </authorList>
    </citation>
    <scope>NUCLEOTIDE SEQUENCE [LARGE SCALE GENOMIC DNA]</scope>
    <source>
        <strain evidence="1">MT8872</strain>
    </source>
</reference>
<accession>A0A7E4WBG9</accession>
<protein>
    <submittedName>
        <fullName evidence="2">FTH domain-containing protein</fullName>
    </submittedName>
</protein>
<evidence type="ECO:0000313" key="1">
    <source>
        <dbReference type="Proteomes" id="UP000492821"/>
    </source>
</evidence>
<reference evidence="2" key="2">
    <citation type="submission" date="2020-10" db="UniProtKB">
        <authorList>
            <consortium name="WormBaseParasite"/>
        </authorList>
    </citation>
    <scope>IDENTIFICATION</scope>
</reference>
<proteinExistence type="predicted"/>
<keyword evidence="1" id="KW-1185">Reference proteome</keyword>
<dbReference type="Proteomes" id="UP000492821">
    <property type="component" value="Unassembled WGS sequence"/>
</dbReference>
<dbReference type="WBParaSite" id="Pan_g8601.t1">
    <property type="protein sequence ID" value="Pan_g8601.t1"/>
    <property type="gene ID" value="Pan_g8601"/>
</dbReference>